<evidence type="ECO:0000256" key="3">
    <source>
        <dbReference type="ARBA" id="ARBA00022833"/>
    </source>
</evidence>
<proteinExistence type="predicted"/>
<keyword evidence="3 4" id="KW-0862">Zinc</keyword>
<evidence type="ECO:0000259" key="6">
    <source>
        <dbReference type="PROSITE" id="PS50103"/>
    </source>
</evidence>
<feature type="zinc finger region" description="C3H1-type" evidence="4">
    <location>
        <begin position="496"/>
        <end position="524"/>
    </location>
</feature>
<feature type="compositionally biased region" description="Low complexity" evidence="5">
    <location>
        <begin position="443"/>
        <end position="455"/>
    </location>
</feature>
<feature type="region of interest" description="Disordered" evidence="5">
    <location>
        <begin position="317"/>
        <end position="501"/>
    </location>
</feature>
<organism evidence="7 8">
    <name type="scientific">Clathrospora elynae</name>
    <dbReference type="NCBI Taxonomy" id="706981"/>
    <lineage>
        <taxon>Eukaryota</taxon>
        <taxon>Fungi</taxon>
        <taxon>Dikarya</taxon>
        <taxon>Ascomycota</taxon>
        <taxon>Pezizomycotina</taxon>
        <taxon>Dothideomycetes</taxon>
        <taxon>Pleosporomycetidae</taxon>
        <taxon>Pleosporales</taxon>
        <taxon>Diademaceae</taxon>
        <taxon>Clathrospora</taxon>
    </lineage>
</organism>
<dbReference type="Pfam" id="PF10453">
    <property type="entry name" value="NUFIP1"/>
    <property type="match status" value="1"/>
</dbReference>
<dbReference type="SMART" id="SM00356">
    <property type="entry name" value="ZnF_C3H1"/>
    <property type="match status" value="1"/>
</dbReference>
<feature type="compositionally biased region" description="Basic and acidic residues" evidence="5">
    <location>
        <begin position="356"/>
        <end position="417"/>
    </location>
</feature>
<feature type="region of interest" description="Disordered" evidence="5">
    <location>
        <begin position="1"/>
        <end position="140"/>
    </location>
</feature>
<feature type="compositionally biased region" description="Gly residues" evidence="5">
    <location>
        <begin position="41"/>
        <end position="52"/>
    </location>
</feature>
<evidence type="ECO:0000313" key="8">
    <source>
        <dbReference type="Proteomes" id="UP000800038"/>
    </source>
</evidence>
<feature type="non-terminal residue" evidence="7">
    <location>
        <position position="549"/>
    </location>
</feature>
<dbReference type="InterPro" id="IPR036855">
    <property type="entry name" value="Znf_CCCH_sf"/>
</dbReference>
<evidence type="ECO:0000256" key="4">
    <source>
        <dbReference type="PROSITE-ProRule" id="PRU00723"/>
    </source>
</evidence>
<dbReference type="Proteomes" id="UP000800038">
    <property type="component" value="Unassembled WGS sequence"/>
</dbReference>
<feature type="compositionally biased region" description="Acidic residues" evidence="5">
    <location>
        <begin position="456"/>
        <end position="467"/>
    </location>
</feature>
<protein>
    <recommendedName>
        <fullName evidence="6">C3H1-type domain-containing protein</fullName>
    </recommendedName>
</protein>
<feature type="compositionally biased region" description="Pro residues" evidence="5">
    <location>
        <begin position="477"/>
        <end position="492"/>
    </location>
</feature>
<dbReference type="InterPro" id="IPR019496">
    <property type="entry name" value="NUFIP1_cons_dom"/>
</dbReference>
<dbReference type="InterPro" id="IPR000571">
    <property type="entry name" value="Znf_CCCH"/>
</dbReference>
<reference evidence="7" key="1">
    <citation type="journal article" date="2020" name="Stud. Mycol.">
        <title>101 Dothideomycetes genomes: a test case for predicting lifestyles and emergence of pathogens.</title>
        <authorList>
            <person name="Haridas S."/>
            <person name="Albert R."/>
            <person name="Binder M."/>
            <person name="Bloem J."/>
            <person name="Labutti K."/>
            <person name="Salamov A."/>
            <person name="Andreopoulos B."/>
            <person name="Baker S."/>
            <person name="Barry K."/>
            <person name="Bills G."/>
            <person name="Bluhm B."/>
            <person name="Cannon C."/>
            <person name="Castanera R."/>
            <person name="Culley D."/>
            <person name="Daum C."/>
            <person name="Ezra D."/>
            <person name="Gonzalez J."/>
            <person name="Henrissat B."/>
            <person name="Kuo A."/>
            <person name="Liang C."/>
            <person name="Lipzen A."/>
            <person name="Lutzoni F."/>
            <person name="Magnuson J."/>
            <person name="Mondo S."/>
            <person name="Nolan M."/>
            <person name="Ohm R."/>
            <person name="Pangilinan J."/>
            <person name="Park H.-J."/>
            <person name="Ramirez L."/>
            <person name="Alfaro M."/>
            <person name="Sun H."/>
            <person name="Tritt A."/>
            <person name="Yoshinaga Y."/>
            <person name="Zwiers L.-H."/>
            <person name="Turgeon B."/>
            <person name="Goodwin S."/>
            <person name="Spatafora J."/>
            <person name="Crous P."/>
            <person name="Grigoriev I."/>
        </authorList>
    </citation>
    <scope>NUCLEOTIDE SEQUENCE</scope>
    <source>
        <strain evidence="7">CBS 161.51</strain>
    </source>
</reference>
<feature type="region of interest" description="Disordered" evidence="5">
    <location>
        <begin position="170"/>
        <end position="285"/>
    </location>
</feature>
<evidence type="ECO:0000256" key="1">
    <source>
        <dbReference type="ARBA" id="ARBA00022723"/>
    </source>
</evidence>
<keyword evidence="2 4" id="KW-0863">Zinc-finger</keyword>
<dbReference type="Pfam" id="PF00642">
    <property type="entry name" value="zf-CCCH"/>
    <property type="match status" value="1"/>
</dbReference>
<keyword evidence="8" id="KW-1185">Reference proteome</keyword>
<dbReference type="AlphaFoldDB" id="A0A6A5S8E5"/>
<evidence type="ECO:0000313" key="7">
    <source>
        <dbReference type="EMBL" id="KAF1935718.1"/>
    </source>
</evidence>
<feature type="domain" description="C3H1-type" evidence="6">
    <location>
        <begin position="496"/>
        <end position="524"/>
    </location>
</feature>
<feature type="compositionally biased region" description="Polar residues" evidence="5">
    <location>
        <begin position="55"/>
        <end position="64"/>
    </location>
</feature>
<sequence>MTSFRFPPPPPPPPKAAPSEQPYASQRGGHTRGGGERGRGRGGGGQVRGGGFHSSDGNTRGGYSQNNGRGDARGRGGQRGGQRGGLDNNRGRGQQRGGSNAGYGQVQMNARPLAPPTPPANAYANPPFMGQPPALAPMQQPVDPNAFAQLMSFMSTPAGVQSMAAFASHMTSTGNTAPPYPPPLPYQQAQSSPLYAPPQHAGQKRTLDDRDSNEQPQPDALQGSSKPQRVFVDVSPPVPGFGFSLPRPPAVKPLKKRKANLGLTQPPPRVESSDEEEMDEEAAYSQKLKGGGFAFEHEGETIAIRTAGEVAAWIKDRRKKFPTRQRIMEKAGEAANKRMDELDFLRRLKGKPPMPRNEDRQDQPLRARDTSKEGQMKQQEPAKARDTSKEDRIKQEAERRRQEELAALRKKLHESMMKKHAAPAAVDLGLGYDSETESDEESTVLSESSAVSSSEESSDSEPDDSDAAPEPTSSKVAPPPIRVPPPPRPAPPQLVKKSEKTCHIWRRTGRCGYGNTCTYAHPPKGKNQEKDKEVKHVSLYERMVEQELV</sequence>
<evidence type="ECO:0000256" key="2">
    <source>
        <dbReference type="ARBA" id="ARBA00022771"/>
    </source>
</evidence>
<feature type="compositionally biased region" description="Basic and acidic residues" evidence="5">
    <location>
        <begin position="326"/>
        <end position="346"/>
    </location>
</feature>
<feature type="compositionally biased region" description="Pro residues" evidence="5">
    <location>
        <begin position="1"/>
        <end position="16"/>
    </location>
</feature>
<gene>
    <name evidence="7" type="ORF">EJ02DRAFT_460130</name>
</gene>
<accession>A0A6A5S8E5</accession>
<dbReference type="SUPFAM" id="SSF90229">
    <property type="entry name" value="CCCH zinc finger"/>
    <property type="match status" value="1"/>
</dbReference>
<evidence type="ECO:0000256" key="5">
    <source>
        <dbReference type="SAM" id="MobiDB-lite"/>
    </source>
</evidence>
<dbReference type="GO" id="GO:0008270">
    <property type="term" value="F:zinc ion binding"/>
    <property type="evidence" value="ECO:0007669"/>
    <property type="project" value="UniProtKB-KW"/>
</dbReference>
<dbReference type="OrthoDB" id="273070at2759"/>
<name>A0A6A5S8E5_9PLEO</name>
<feature type="compositionally biased region" description="Gly residues" evidence="5">
    <location>
        <begin position="75"/>
        <end position="84"/>
    </location>
</feature>
<feature type="compositionally biased region" description="Acidic residues" evidence="5">
    <location>
        <begin position="273"/>
        <end position="282"/>
    </location>
</feature>
<dbReference type="PROSITE" id="PS50103">
    <property type="entry name" value="ZF_C3H1"/>
    <property type="match status" value="1"/>
</dbReference>
<keyword evidence="1 4" id="KW-0479">Metal-binding</keyword>
<dbReference type="EMBL" id="ML976241">
    <property type="protein sequence ID" value="KAF1935718.1"/>
    <property type="molecule type" value="Genomic_DNA"/>
</dbReference>